<evidence type="ECO:0000256" key="10">
    <source>
        <dbReference type="SAM" id="MobiDB-lite"/>
    </source>
</evidence>
<comment type="caution">
    <text evidence="14">The sequence shown here is derived from an EMBL/GenBank/DDBJ whole genome shotgun (WGS) entry which is preliminary data.</text>
</comment>
<feature type="domain" description="Signal transduction histidine kinase subgroup 3 dimerisation and phosphoacceptor" evidence="13">
    <location>
        <begin position="172"/>
        <end position="235"/>
    </location>
</feature>
<reference evidence="14" key="1">
    <citation type="journal article" date="2021" name="PeerJ">
        <title>Extensive microbial diversity within the chicken gut microbiome revealed by metagenomics and culture.</title>
        <authorList>
            <person name="Gilroy R."/>
            <person name="Ravi A."/>
            <person name="Getino M."/>
            <person name="Pursley I."/>
            <person name="Horton D.L."/>
            <person name="Alikhan N.F."/>
            <person name="Baker D."/>
            <person name="Gharbi K."/>
            <person name="Hall N."/>
            <person name="Watson M."/>
            <person name="Adriaenssens E.M."/>
            <person name="Foster-Nyarko E."/>
            <person name="Jarju S."/>
            <person name="Secka A."/>
            <person name="Antonio M."/>
            <person name="Oren A."/>
            <person name="Chaudhuri R.R."/>
            <person name="La Ragione R."/>
            <person name="Hildebrand F."/>
            <person name="Pallen M.J."/>
        </authorList>
    </citation>
    <scope>NUCLEOTIDE SEQUENCE</scope>
    <source>
        <strain evidence="14">CHK165-2605</strain>
    </source>
</reference>
<keyword evidence="5" id="KW-0547">Nucleotide-binding</keyword>
<dbReference type="InterPro" id="IPR036890">
    <property type="entry name" value="HATPase_C_sf"/>
</dbReference>
<evidence type="ECO:0000256" key="11">
    <source>
        <dbReference type="SAM" id="Phobius"/>
    </source>
</evidence>
<evidence type="ECO:0000259" key="13">
    <source>
        <dbReference type="Pfam" id="PF07730"/>
    </source>
</evidence>
<evidence type="ECO:0000256" key="3">
    <source>
        <dbReference type="ARBA" id="ARBA00022553"/>
    </source>
</evidence>
<accession>A0A9D2P260</accession>
<keyword evidence="11" id="KW-1133">Transmembrane helix</keyword>
<keyword evidence="6 14" id="KW-0418">Kinase</keyword>
<feature type="region of interest" description="Disordered" evidence="10">
    <location>
        <begin position="315"/>
        <end position="342"/>
    </location>
</feature>
<evidence type="ECO:0000259" key="12">
    <source>
        <dbReference type="Pfam" id="PF02518"/>
    </source>
</evidence>
<evidence type="ECO:0000256" key="1">
    <source>
        <dbReference type="ARBA" id="ARBA00000085"/>
    </source>
</evidence>
<organism evidence="14 15">
    <name type="scientific">Candidatus Mediterraneibacter gallistercoris</name>
    <dbReference type="NCBI Taxonomy" id="2838671"/>
    <lineage>
        <taxon>Bacteria</taxon>
        <taxon>Bacillati</taxon>
        <taxon>Bacillota</taxon>
        <taxon>Clostridia</taxon>
        <taxon>Lachnospirales</taxon>
        <taxon>Lachnospiraceae</taxon>
        <taxon>Mediterraneibacter</taxon>
    </lineage>
</organism>
<dbReference type="Pfam" id="PF02518">
    <property type="entry name" value="HATPase_c"/>
    <property type="match status" value="1"/>
</dbReference>
<feature type="transmembrane region" description="Helical" evidence="11">
    <location>
        <begin position="49"/>
        <end position="71"/>
    </location>
</feature>
<name>A0A9D2P260_9FIRM</name>
<dbReference type="PANTHER" id="PTHR24421:SF10">
    <property type="entry name" value="NITRATE_NITRITE SENSOR PROTEIN NARQ"/>
    <property type="match status" value="1"/>
</dbReference>
<keyword evidence="11" id="KW-0472">Membrane</keyword>
<evidence type="ECO:0000256" key="7">
    <source>
        <dbReference type="ARBA" id="ARBA00022840"/>
    </source>
</evidence>
<reference evidence="14" key="2">
    <citation type="submission" date="2021-04" db="EMBL/GenBank/DDBJ databases">
        <authorList>
            <person name="Gilroy R."/>
        </authorList>
    </citation>
    <scope>NUCLEOTIDE SEQUENCE</scope>
    <source>
        <strain evidence="14">CHK165-2605</strain>
    </source>
</reference>
<dbReference type="CDD" id="cd16917">
    <property type="entry name" value="HATPase_UhpB-NarQ-NarX-like"/>
    <property type="match status" value="1"/>
</dbReference>
<protein>
    <recommendedName>
        <fullName evidence="2">histidine kinase</fullName>
        <ecNumber evidence="2">2.7.13.3</ecNumber>
    </recommendedName>
</protein>
<evidence type="ECO:0000313" key="14">
    <source>
        <dbReference type="EMBL" id="HJC42079.1"/>
    </source>
</evidence>
<gene>
    <name evidence="14" type="ORF">H9756_00095</name>
</gene>
<feature type="transmembrane region" description="Helical" evidence="11">
    <location>
        <begin position="83"/>
        <end position="100"/>
    </location>
</feature>
<dbReference type="EC" id="2.7.13.3" evidence="2"/>
<dbReference type="GO" id="GO:0046983">
    <property type="term" value="F:protein dimerization activity"/>
    <property type="evidence" value="ECO:0007669"/>
    <property type="project" value="InterPro"/>
</dbReference>
<dbReference type="Gene3D" id="1.20.5.1930">
    <property type="match status" value="1"/>
</dbReference>
<sequence length="384" mass="43326">MKNAVNCGMVMLLCMFSLFFIQPDLPYVLAFLCALILCSADLFLEENRTYAAGCLIFFAAAVFVPALLYFYPAVCYGLFRRKLYVPASIAAVLYLILNPWYREINLLLTCLDLFGFAVCFLLASTARERDSLQGTLRRTMDDSTERDLLLTEKNRTLMEKQDYEIYTATLRERNRIAREIHDNVGHLLSRSILLAGAAKTVNRDETLSPTLDSLDQTLNAAMDNIRSSVHDLRDEAVNLDEAVKSLISDFTFCPVAYCYDAGRVIPRDVKYSFISITKEALSNIMRHSNASKASVTIREHPALYQLCIEDNGTKIRKGTGNDRSTGNGKNSENIAHPGGMGLTNMKERTDKLHGTIHISAEKGFRILVTIPKRRLDYETDIDRR</sequence>
<keyword evidence="9" id="KW-0175">Coiled coil</keyword>
<evidence type="ECO:0000256" key="4">
    <source>
        <dbReference type="ARBA" id="ARBA00022679"/>
    </source>
</evidence>
<dbReference type="InterPro" id="IPR003594">
    <property type="entry name" value="HATPase_dom"/>
</dbReference>
<dbReference type="InterPro" id="IPR011712">
    <property type="entry name" value="Sig_transdc_His_kin_sub3_dim/P"/>
</dbReference>
<feature type="compositionally biased region" description="Polar residues" evidence="10">
    <location>
        <begin position="321"/>
        <end position="333"/>
    </location>
</feature>
<keyword evidence="4" id="KW-0808">Transferase</keyword>
<evidence type="ECO:0000256" key="8">
    <source>
        <dbReference type="ARBA" id="ARBA00023012"/>
    </source>
</evidence>
<keyword evidence="8" id="KW-0902">Two-component regulatory system</keyword>
<evidence type="ECO:0000256" key="2">
    <source>
        <dbReference type="ARBA" id="ARBA00012438"/>
    </source>
</evidence>
<dbReference type="Proteomes" id="UP000823895">
    <property type="component" value="Unassembled WGS sequence"/>
</dbReference>
<dbReference type="SUPFAM" id="SSF55874">
    <property type="entry name" value="ATPase domain of HSP90 chaperone/DNA topoisomerase II/histidine kinase"/>
    <property type="match status" value="1"/>
</dbReference>
<dbReference type="AlphaFoldDB" id="A0A9D2P260"/>
<comment type="catalytic activity">
    <reaction evidence="1">
        <text>ATP + protein L-histidine = ADP + protein N-phospho-L-histidine.</text>
        <dbReference type="EC" id="2.7.13.3"/>
    </reaction>
</comment>
<keyword evidence="7" id="KW-0067">ATP-binding</keyword>
<evidence type="ECO:0000313" key="15">
    <source>
        <dbReference type="Proteomes" id="UP000823895"/>
    </source>
</evidence>
<evidence type="ECO:0000256" key="9">
    <source>
        <dbReference type="SAM" id="Coils"/>
    </source>
</evidence>
<keyword evidence="3" id="KW-0597">Phosphoprotein</keyword>
<evidence type="ECO:0000256" key="5">
    <source>
        <dbReference type="ARBA" id="ARBA00022741"/>
    </source>
</evidence>
<dbReference type="Pfam" id="PF07730">
    <property type="entry name" value="HisKA_3"/>
    <property type="match status" value="1"/>
</dbReference>
<feature type="domain" description="Histidine kinase/HSP90-like ATPase" evidence="12">
    <location>
        <begin position="275"/>
        <end position="373"/>
    </location>
</feature>
<dbReference type="GO" id="GO:0016020">
    <property type="term" value="C:membrane"/>
    <property type="evidence" value="ECO:0007669"/>
    <property type="project" value="InterPro"/>
</dbReference>
<proteinExistence type="predicted"/>
<dbReference type="PANTHER" id="PTHR24421">
    <property type="entry name" value="NITRATE/NITRITE SENSOR PROTEIN NARX-RELATED"/>
    <property type="match status" value="1"/>
</dbReference>
<dbReference type="Gene3D" id="3.30.565.10">
    <property type="entry name" value="Histidine kinase-like ATPase, C-terminal domain"/>
    <property type="match status" value="1"/>
</dbReference>
<feature type="transmembrane region" description="Helical" evidence="11">
    <location>
        <begin position="106"/>
        <end position="123"/>
    </location>
</feature>
<evidence type="ECO:0000256" key="6">
    <source>
        <dbReference type="ARBA" id="ARBA00022777"/>
    </source>
</evidence>
<dbReference type="GO" id="GO:0005524">
    <property type="term" value="F:ATP binding"/>
    <property type="evidence" value="ECO:0007669"/>
    <property type="project" value="UniProtKB-KW"/>
</dbReference>
<dbReference type="InterPro" id="IPR050482">
    <property type="entry name" value="Sensor_HK_TwoCompSys"/>
</dbReference>
<keyword evidence="11" id="KW-0812">Transmembrane</keyword>
<dbReference type="EMBL" id="DWWI01000004">
    <property type="protein sequence ID" value="HJC42079.1"/>
    <property type="molecule type" value="Genomic_DNA"/>
</dbReference>
<feature type="coiled-coil region" evidence="9">
    <location>
        <begin position="222"/>
        <end position="249"/>
    </location>
</feature>
<dbReference type="GO" id="GO:0000155">
    <property type="term" value="F:phosphorelay sensor kinase activity"/>
    <property type="evidence" value="ECO:0007669"/>
    <property type="project" value="InterPro"/>
</dbReference>